<keyword evidence="5 10" id="KW-0460">Magnesium</keyword>
<keyword evidence="3 10" id="KW-0547">Nucleotide-binding</keyword>
<proteinExistence type="inferred from homology"/>
<keyword evidence="6 10" id="KW-0546">Nucleotide metabolism</keyword>
<dbReference type="InterPro" id="IPR029001">
    <property type="entry name" value="ITPase-like_fam"/>
</dbReference>
<dbReference type="RefSeq" id="WP_069313239.1">
    <property type="nucleotide sequence ID" value="NZ_MDTU01000001.1"/>
</dbReference>
<feature type="binding site" evidence="10">
    <location>
        <position position="71"/>
    </location>
    <ligand>
        <name>Mg(2+)</name>
        <dbReference type="ChEBI" id="CHEBI:18420"/>
    </ligand>
</feature>
<comment type="catalytic activity">
    <reaction evidence="9 10">
        <text>XTP + H2O = XDP + phosphate + H(+)</text>
        <dbReference type="Rhea" id="RHEA:28406"/>
        <dbReference type="ChEBI" id="CHEBI:15377"/>
        <dbReference type="ChEBI" id="CHEBI:15378"/>
        <dbReference type="ChEBI" id="CHEBI:43474"/>
        <dbReference type="ChEBI" id="CHEBI:59884"/>
        <dbReference type="ChEBI" id="CHEBI:61314"/>
        <dbReference type="EC" id="3.6.1.73"/>
    </reaction>
</comment>
<evidence type="ECO:0000256" key="2">
    <source>
        <dbReference type="ARBA" id="ARBA00022723"/>
    </source>
</evidence>
<evidence type="ECO:0000256" key="10">
    <source>
        <dbReference type="HAMAP-Rule" id="MF_00648"/>
    </source>
</evidence>
<evidence type="ECO:0000256" key="3">
    <source>
        <dbReference type="ARBA" id="ARBA00022741"/>
    </source>
</evidence>
<comment type="caution">
    <text evidence="10">Lacks conserved residue(s) required for the propagation of feature annotation.</text>
</comment>
<dbReference type="EMBL" id="MDTU01000001">
    <property type="protein sequence ID" value="ODN43442.1"/>
    <property type="molecule type" value="Genomic_DNA"/>
</dbReference>
<comment type="cofactor">
    <cofactor evidence="10">
        <name>Mg(2+)</name>
        <dbReference type="ChEBI" id="CHEBI:18420"/>
    </cofactor>
    <cofactor evidence="10">
        <name>Mn(2+)</name>
        <dbReference type="ChEBI" id="CHEBI:29035"/>
    </cofactor>
    <text evidence="10">Binds 1 divalent metal cation per subunit; can use either Mg(2+) or Mn(2+).</text>
</comment>
<dbReference type="PANTHER" id="PTHR34699">
    <property type="match status" value="1"/>
</dbReference>
<dbReference type="InterPro" id="IPR002786">
    <property type="entry name" value="Non_canon_purine_NTPase"/>
</dbReference>
<dbReference type="Gene3D" id="3.90.950.10">
    <property type="match status" value="1"/>
</dbReference>
<comment type="caution">
    <text evidence="12">The sequence shown here is derived from an EMBL/GenBank/DDBJ whole genome shotgun (WGS) entry which is preliminary data.</text>
</comment>
<reference evidence="12 13" key="1">
    <citation type="submission" date="2016-08" db="EMBL/GenBank/DDBJ databases">
        <title>Draft genome sequence of Candidatus Piscirickettsia litoralis, from seawater.</title>
        <authorList>
            <person name="Wan X."/>
            <person name="Lee A.J."/>
            <person name="Hou S."/>
            <person name="Donachie S.P."/>
        </authorList>
    </citation>
    <scope>NUCLEOTIDE SEQUENCE [LARGE SCALE GENOMIC DNA]</scope>
    <source>
        <strain evidence="12 13">Y2</strain>
    </source>
</reference>
<comment type="catalytic activity">
    <reaction evidence="8 10">
        <text>ITP + H2O = IDP + phosphate + H(+)</text>
        <dbReference type="Rhea" id="RHEA:28330"/>
        <dbReference type="ChEBI" id="CHEBI:15377"/>
        <dbReference type="ChEBI" id="CHEBI:15378"/>
        <dbReference type="ChEBI" id="CHEBI:43474"/>
        <dbReference type="ChEBI" id="CHEBI:58280"/>
        <dbReference type="ChEBI" id="CHEBI:61402"/>
        <dbReference type="EC" id="3.6.1.73"/>
    </reaction>
</comment>
<evidence type="ECO:0000256" key="5">
    <source>
        <dbReference type="ARBA" id="ARBA00022842"/>
    </source>
</evidence>
<dbReference type="Pfam" id="PF01931">
    <property type="entry name" value="NTPase_I-T"/>
    <property type="match status" value="1"/>
</dbReference>
<comment type="cofactor">
    <cofactor evidence="1">
        <name>Mn(2+)</name>
        <dbReference type="ChEBI" id="CHEBI:29035"/>
    </cofactor>
</comment>
<comment type="similarity">
    <text evidence="10">Belongs to the YjjX NTPase family.</text>
</comment>
<dbReference type="InterPro" id="IPR050299">
    <property type="entry name" value="YjjX_NTPase"/>
</dbReference>
<keyword evidence="4 10" id="KW-0378">Hydrolase</keyword>
<dbReference type="PANTHER" id="PTHR34699:SF2">
    <property type="entry name" value="NON-CANONICAL PURINE NTP PHOSPHATASE_PRRC1 DOMAIN-CONTAINING PROTEIN"/>
    <property type="match status" value="1"/>
</dbReference>
<feature type="binding site" evidence="10">
    <location>
        <begin position="71"/>
        <end position="72"/>
    </location>
    <ligand>
        <name>substrate</name>
    </ligand>
</feature>
<sequence length="178" mass="19440">MKKDLVKVIVGSQNPVKINAVKAVMIELYPESIIACEGLHAPSQVADQPMTEDETRIGAINRVNFCKEQVEADFYVAMEGGVDCFEYGPATFAYVVIANQEGRSIGRSANLPLPKVIYQALIAGEELGHVMDRLFNTKNIKQQGGAIGLLTNGHASRESCYIEALTLAMAPVLHEELY</sequence>
<evidence type="ECO:0000256" key="7">
    <source>
        <dbReference type="ARBA" id="ARBA00023211"/>
    </source>
</evidence>
<comment type="function">
    <text evidence="10">Phosphatase that hydrolyzes non-canonical purine nucleotides such as XTP and ITP to their respective diphosphate derivatives. Probably excludes non-canonical purines from DNA/RNA precursor pool, thus preventing their incorporation into DNA/RNA and avoiding chromosomal lesions.</text>
</comment>
<evidence type="ECO:0000256" key="6">
    <source>
        <dbReference type="ARBA" id="ARBA00023080"/>
    </source>
</evidence>
<evidence type="ECO:0000313" key="12">
    <source>
        <dbReference type="EMBL" id="ODN43442.1"/>
    </source>
</evidence>
<dbReference type="NCBIfam" id="NF003459">
    <property type="entry name" value="PRK05074.1"/>
    <property type="match status" value="1"/>
</dbReference>
<evidence type="ECO:0000259" key="11">
    <source>
        <dbReference type="Pfam" id="PF01931"/>
    </source>
</evidence>
<evidence type="ECO:0000256" key="9">
    <source>
        <dbReference type="ARBA" id="ARBA00048781"/>
    </source>
</evidence>
<name>A0ABX3A3L1_9GAMM</name>
<accession>A0ABX3A3L1</accession>
<feature type="domain" description="Non-canonical purine NTP phosphatase/PRRC1" evidence="11">
    <location>
        <begin position="11"/>
        <end position="173"/>
    </location>
</feature>
<gene>
    <name evidence="12" type="ORF">BGC07_11575</name>
</gene>
<organism evidence="12 13">
    <name type="scientific">Piscirickettsia litoralis</name>
    <dbReference type="NCBI Taxonomy" id="1891921"/>
    <lineage>
        <taxon>Bacteria</taxon>
        <taxon>Pseudomonadati</taxon>
        <taxon>Pseudomonadota</taxon>
        <taxon>Gammaproteobacteria</taxon>
        <taxon>Thiotrichales</taxon>
        <taxon>Piscirickettsiaceae</taxon>
        <taxon>Piscirickettsia</taxon>
    </lineage>
</organism>
<protein>
    <recommendedName>
        <fullName evidence="10">Inosine/xanthosine triphosphatase</fullName>
        <shortName evidence="10">ITPase/XTPase</shortName>
        <ecNumber evidence="10">3.6.1.73</ecNumber>
    </recommendedName>
    <alternativeName>
        <fullName evidence="10">Non-canonical purine NTP phosphatase</fullName>
    </alternativeName>
    <alternativeName>
        <fullName evidence="10">Non-standard purine NTP phosphatase</fullName>
    </alternativeName>
    <alternativeName>
        <fullName evidence="10">Nucleoside-triphosphate phosphatase</fullName>
        <shortName evidence="10">NTPase</shortName>
    </alternativeName>
</protein>
<evidence type="ECO:0000256" key="1">
    <source>
        <dbReference type="ARBA" id="ARBA00001936"/>
    </source>
</evidence>
<evidence type="ECO:0000313" key="13">
    <source>
        <dbReference type="Proteomes" id="UP000094329"/>
    </source>
</evidence>
<keyword evidence="13" id="KW-1185">Reference proteome</keyword>
<dbReference type="InterPro" id="IPR026533">
    <property type="entry name" value="NTPase/PRRC1"/>
</dbReference>
<keyword evidence="2 10" id="KW-0479">Metal-binding</keyword>
<dbReference type="SUPFAM" id="SSF52972">
    <property type="entry name" value="ITPase-like"/>
    <property type="match status" value="1"/>
</dbReference>
<dbReference type="HAMAP" id="MF_00648">
    <property type="entry name" value="Non_canon_purine_NTPase_YjjX"/>
    <property type="match status" value="1"/>
</dbReference>
<evidence type="ECO:0000256" key="8">
    <source>
        <dbReference type="ARBA" id="ARBA00048174"/>
    </source>
</evidence>
<evidence type="ECO:0000256" key="4">
    <source>
        <dbReference type="ARBA" id="ARBA00022801"/>
    </source>
</evidence>
<keyword evidence="7 10" id="KW-0464">Manganese</keyword>
<dbReference type="EC" id="3.6.1.73" evidence="10"/>
<dbReference type="NCBIfam" id="TIGR00258">
    <property type="entry name" value="inosine/xanthosine triphosphatase"/>
    <property type="match status" value="1"/>
</dbReference>
<comment type="subunit">
    <text evidence="10">Homodimer.</text>
</comment>
<dbReference type="Proteomes" id="UP000094329">
    <property type="component" value="Unassembled WGS sequence"/>
</dbReference>